<evidence type="ECO:0000313" key="1">
    <source>
        <dbReference type="EnsemblPlants" id="AVESA.00010b.r2.3DG0542550.1.CDS"/>
    </source>
</evidence>
<proteinExistence type="predicted"/>
<protein>
    <submittedName>
        <fullName evidence="1">Uncharacterized protein</fullName>
    </submittedName>
</protein>
<name>A0ACD5W1T7_AVESA</name>
<reference evidence="1" key="1">
    <citation type="submission" date="2021-05" db="EMBL/GenBank/DDBJ databases">
        <authorList>
            <person name="Scholz U."/>
            <person name="Mascher M."/>
            <person name="Fiebig A."/>
        </authorList>
    </citation>
    <scope>NUCLEOTIDE SEQUENCE [LARGE SCALE GENOMIC DNA]</scope>
</reference>
<reference evidence="1" key="2">
    <citation type="submission" date="2025-09" db="UniProtKB">
        <authorList>
            <consortium name="EnsemblPlants"/>
        </authorList>
    </citation>
    <scope>IDENTIFICATION</scope>
</reference>
<dbReference type="Proteomes" id="UP001732700">
    <property type="component" value="Chromosome 3D"/>
</dbReference>
<organism evidence="1 2">
    <name type="scientific">Avena sativa</name>
    <name type="common">Oat</name>
    <dbReference type="NCBI Taxonomy" id="4498"/>
    <lineage>
        <taxon>Eukaryota</taxon>
        <taxon>Viridiplantae</taxon>
        <taxon>Streptophyta</taxon>
        <taxon>Embryophyta</taxon>
        <taxon>Tracheophyta</taxon>
        <taxon>Spermatophyta</taxon>
        <taxon>Magnoliopsida</taxon>
        <taxon>Liliopsida</taxon>
        <taxon>Poales</taxon>
        <taxon>Poaceae</taxon>
        <taxon>BOP clade</taxon>
        <taxon>Pooideae</taxon>
        <taxon>Poodae</taxon>
        <taxon>Poeae</taxon>
        <taxon>Poeae Chloroplast Group 1 (Aveneae type)</taxon>
        <taxon>Aveninae</taxon>
        <taxon>Avena</taxon>
    </lineage>
</organism>
<accession>A0ACD5W1T7</accession>
<evidence type="ECO:0000313" key="2">
    <source>
        <dbReference type="Proteomes" id="UP001732700"/>
    </source>
</evidence>
<dbReference type="EnsemblPlants" id="AVESA.00010b.r2.3DG0542550.1">
    <property type="protein sequence ID" value="AVESA.00010b.r2.3DG0542550.1.CDS"/>
    <property type="gene ID" value="AVESA.00010b.r2.3DG0542550"/>
</dbReference>
<sequence>MIHRSTDSRRFLVTSRDKNRLPSFIGSVSTRPYPARRPPRLRSITNLPYLLESSASHSVMATMGVATAHESGAMSPATDGSRSGAPRVRGLLRRMMPRGHYSPLGADQGTAPGRAHAMPPAAADDAEKPRRGWLRRLVPQDGAHQRRSWKNLGGSRRLAALSRSLRWKRLSGLSVNLRGSWASALLDTVAFRVVYVLEAVVLGLALSCFFCCCGCQI</sequence>
<keyword evidence="2" id="KW-1185">Reference proteome</keyword>